<protein>
    <submittedName>
        <fullName evidence="2">Uncharacterized protein</fullName>
    </submittedName>
</protein>
<keyword evidence="1" id="KW-1133">Transmembrane helix</keyword>
<evidence type="ECO:0000313" key="2">
    <source>
        <dbReference type="EMBL" id="PSR28235.1"/>
    </source>
</evidence>
<dbReference type="Proteomes" id="UP000242705">
    <property type="component" value="Unassembled WGS sequence"/>
</dbReference>
<comment type="caution">
    <text evidence="2">The sequence shown here is derived from an EMBL/GenBank/DDBJ whole genome shotgun (WGS) entry which is preliminary data.</text>
</comment>
<reference evidence="2 3" key="1">
    <citation type="journal article" date="2014" name="BMC Genomics">
        <title>Comparison of environmental and isolate Sulfobacillus genomes reveals diverse carbon, sulfur, nitrogen, and hydrogen metabolisms.</title>
        <authorList>
            <person name="Justice N.B."/>
            <person name="Norman A."/>
            <person name="Brown C.T."/>
            <person name="Singh A."/>
            <person name="Thomas B.C."/>
            <person name="Banfield J.F."/>
        </authorList>
    </citation>
    <scope>NUCLEOTIDE SEQUENCE [LARGE SCALE GENOMIC DNA]</scope>
    <source>
        <strain evidence="2">AMDSBA5</strain>
    </source>
</reference>
<keyword evidence="1" id="KW-0472">Membrane</keyword>
<feature type="transmembrane region" description="Helical" evidence="1">
    <location>
        <begin position="6"/>
        <end position="26"/>
    </location>
</feature>
<accession>A0A2T2X173</accession>
<name>A0A2T2X173_SULTH</name>
<gene>
    <name evidence="2" type="ORF">C7B47_05905</name>
</gene>
<keyword evidence="1" id="KW-0812">Transmembrane</keyword>
<sequence>MKRWVIIALYSAIGFIIVLLLWALIIRHPSLQPSSTVRPPTKQTPLPLALSVNRWVWYDHGSQHNATVDIVITVRNMHSLPIRIPQNANSFFLASTSKSGMVSFINFWIPQKTPQAGAILLPGHTTTLTVWFSTSPQEDFHLQWQLGWNYTVTASG</sequence>
<dbReference type="AlphaFoldDB" id="A0A2T2X173"/>
<evidence type="ECO:0000256" key="1">
    <source>
        <dbReference type="SAM" id="Phobius"/>
    </source>
</evidence>
<dbReference type="EMBL" id="PXYX01000007">
    <property type="protein sequence ID" value="PSR28235.1"/>
    <property type="molecule type" value="Genomic_DNA"/>
</dbReference>
<proteinExistence type="predicted"/>
<organism evidence="2 3">
    <name type="scientific">Sulfobacillus thermosulfidooxidans</name>
    <dbReference type="NCBI Taxonomy" id="28034"/>
    <lineage>
        <taxon>Bacteria</taxon>
        <taxon>Bacillati</taxon>
        <taxon>Bacillota</taxon>
        <taxon>Clostridia</taxon>
        <taxon>Eubacteriales</taxon>
        <taxon>Clostridiales Family XVII. Incertae Sedis</taxon>
        <taxon>Sulfobacillus</taxon>
    </lineage>
</organism>
<evidence type="ECO:0000313" key="3">
    <source>
        <dbReference type="Proteomes" id="UP000242705"/>
    </source>
</evidence>